<keyword evidence="5" id="KW-1185">Reference proteome</keyword>
<dbReference type="InterPro" id="IPR011992">
    <property type="entry name" value="EF-hand-dom_pair"/>
</dbReference>
<evidence type="ECO:0000256" key="2">
    <source>
        <dbReference type="ARBA" id="ARBA00022737"/>
    </source>
</evidence>
<dbReference type="Pfam" id="PF13499">
    <property type="entry name" value="EF-hand_7"/>
    <property type="match status" value="1"/>
</dbReference>
<name>A0A4R6P1W1_NOCIG</name>
<dbReference type="SMART" id="SM00054">
    <property type="entry name" value="EFh"/>
    <property type="match status" value="4"/>
</dbReference>
<dbReference type="Pfam" id="PF13202">
    <property type="entry name" value="EF-hand_5"/>
    <property type="match status" value="1"/>
</dbReference>
<dbReference type="Proteomes" id="UP000295087">
    <property type="component" value="Unassembled WGS sequence"/>
</dbReference>
<evidence type="ECO:0000259" key="3">
    <source>
        <dbReference type="PROSITE" id="PS50222"/>
    </source>
</evidence>
<sequence>MTSVVSDMLDRKFDVCFGHGDQNGDGVMERADVIALAARIIAYLDAPFDSPKAQALLVAFQNFWENVSTEFDTNGDGLISKTEWREGLRKFAASGDVYREGFRPLAEALFALCDADGNGKVSPEEFFQYQRAFGTSPENSRLAFERLDRDGSGSLSVEELLDAWHEYYTSSDPQAPGNWLYGDIGPLA</sequence>
<dbReference type="EMBL" id="SNXK01000010">
    <property type="protein sequence ID" value="TDP30870.1"/>
    <property type="molecule type" value="Genomic_DNA"/>
</dbReference>
<dbReference type="SUPFAM" id="SSF47473">
    <property type="entry name" value="EF-hand"/>
    <property type="match status" value="1"/>
</dbReference>
<dbReference type="GO" id="GO:0005509">
    <property type="term" value="F:calcium ion binding"/>
    <property type="evidence" value="ECO:0007669"/>
    <property type="project" value="InterPro"/>
</dbReference>
<dbReference type="InterPro" id="IPR028846">
    <property type="entry name" value="Recoverin"/>
</dbReference>
<gene>
    <name evidence="4" type="ORF">DFR75_11077</name>
</gene>
<protein>
    <submittedName>
        <fullName evidence="4">EF hand domain-containing protein</fullName>
    </submittedName>
</protein>
<accession>A0A4R6P1W1</accession>
<organism evidence="4 5">
    <name type="scientific">Nocardia ignorata</name>
    <dbReference type="NCBI Taxonomy" id="145285"/>
    <lineage>
        <taxon>Bacteria</taxon>
        <taxon>Bacillati</taxon>
        <taxon>Actinomycetota</taxon>
        <taxon>Actinomycetes</taxon>
        <taxon>Mycobacteriales</taxon>
        <taxon>Nocardiaceae</taxon>
        <taxon>Nocardia</taxon>
    </lineage>
</organism>
<reference evidence="4 5" key="1">
    <citation type="submission" date="2019-03" db="EMBL/GenBank/DDBJ databases">
        <title>Genomic Encyclopedia of Type Strains, Phase IV (KMG-IV): sequencing the most valuable type-strain genomes for metagenomic binning, comparative biology and taxonomic classification.</title>
        <authorList>
            <person name="Goeker M."/>
        </authorList>
    </citation>
    <scope>NUCLEOTIDE SEQUENCE [LARGE SCALE GENOMIC DNA]</scope>
    <source>
        <strain evidence="4 5">DSM 44496</strain>
    </source>
</reference>
<keyword evidence="2" id="KW-0677">Repeat</keyword>
<keyword evidence="1" id="KW-0479">Metal-binding</keyword>
<dbReference type="CDD" id="cd00051">
    <property type="entry name" value="EFh"/>
    <property type="match status" value="2"/>
</dbReference>
<feature type="domain" description="EF-hand" evidence="3">
    <location>
        <begin position="70"/>
        <end position="94"/>
    </location>
</feature>
<dbReference type="InterPro" id="IPR002048">
    <property type="entry name" value="EF_hand_dom"/>
</dbReference>
<feature type="domain" description="EF-hand" evidence="3">
    <location>
        <begin position="135"/>
        <end position="170"/>
    </location>
</feature>
<comment type="caution">
    <text evidence="4">The sequence shown here is derived from an EMBL/GenBank/DDBJ whole genome shotgun (WGS) entry which is preliminary data.</text>
</comment>
<dbReference type="Gene3D" id="1.10.238.10">
    <property type="entry name" value="EF-hand"/>
    <property type="match status" value="1"/>
</dbReference>
<dbReference type="AlphaFoldDB" id="A0A4R6P1W1"/>
<proteinExistence type="predicted"/>
<evidence type="ECO:0000313" key="4">
    <source>
        <dbReference type="EMBL" id="TDP30870.1"/>
    </source>
</evidence>
<dbReference type="PROSITE" id="PS50222">
    <property type="entry name" value="EF_HAND_2"/>
    <property type="match status" value="2"/>
</dbReference>
<dbReference type="InterPro" id="IPR018247">
    <property type="entry name" value="EF_Hand_1_Ca_BS"/>
</dbReference>
<dbReference type="PANTHER" id="PTHR23055">
    <property type="entry name" value="CALCIUM BINDING PROTEINS"/>
    <property type="match status" value="1"/>
</dbReference>
<evidence type="ECO:0000256" key="1">
    <source>
        <dbReference type="ARBA" id="ARBA00022723"/>
    </source>
</evidence>
<evidence type="ECO:0000313" key="5">
    <source>
        <dbReference type="Proteomes" id="UP000295087"/>
    </source>
</evidence>
<dbReference type="PROSITE" id="PS00018">
    <property type="entry name" value="EF_HAND_1"/>
    <property type="match status" value="3"/>
</dbReference>
<dbReference type="RefSeq" id="WP_084476829.1">
    <property type="nucleotide sequence ID" value="NZ_JBHXPO010000011.1"/>
</dbReference>